<dbReference type="Proteomes" id="UP000011086">
    <property type="component" value="Unassembled WGS sequence"/>
</dbReference>
<evidence type="ECO:0000313" key="1">
    <source>
        <dbReference type="EMBL" id="ELQ42161.1"/>
    </source>
</evidence>
<dbReference type="EMBL" id="JH793341">
    <property type="protein sequence ID" value="ELQ42161.1"/>
    <property type="molecule type" value="Genomic_DNA"/>
</dbReference>
<sequence>MRRRYGYLASVSIWVTRSAKVDKYEVRLVEVVQSGPAEWGCK</sequence>
<reference evidence="1" key="1">
    <citation type="journal article" date="2012" name="PLoS Genet.">
        <title>Comparative analysis of the genomes of two field isolates of the rice blast fungus Magnaporthe oryzae.</title>
        <authorList>
            <person name="Xue M."/>
            <person name="Yang J."/>
            <person name="Li Z."/>
            <person name="Hu S."/>
            <person name="Yao N."/>
            <person name="Dean R.A."/>
            <person name="Zhao W."/>
            <person name="Shen M."/>
            <person name="Zhang H."/>
            <person name="Li C."/>
            <person name="Liu L."/>
            <person name="Cao L."/>
            <person name="Xu X."/>
            <person name="Xing Y."/>
            <person name="Hsiang T."/>
            <person name="Zhang Z."/>
            <person name="Xu J.R."/>
            <person name="Peng Y.L."/>
        </authorList>
    </citation>
    <scope>NUCLEOTIDE SEQUENCE</scope>
    <source>
        <strain evidence="1">Y34</strain>
    </source>
</reference>
<gene>
    <name evidence="1" type="ORF">OOU_Y34scaffold00228g52</name>
</gene>
<protein>
    <submittedName>
        <fullName evidence="1">Uncharacterized protein</fullName>
    </submittedName>
</protein>
<dbReference type="AlphaFoldDB" id="A0AA97P572"/>
<organism evidence="1">
    <name type="scientific">Pyricularia oryzae (strain Y34)</name>
    <name type="common">Rice blast fungus</name>
    <name type="synonym">Magnaporthe oryzae</name>
    <dbReference type="NCBI Taxonomy" id="1143189"/>
    <lineage>
        <taxon>Eukaryota</taxon>
        <taxon>Fungi</taxon>
        <taxon>Dikarya</taxon>
        <taxon>Ascomycota</taxon>
        <taxon>Pezizomycotina</taxon>
        <taxon>Sordariomycetes</taxon>
        <taxon>Sordariomycetidae</taxon>
        <taxon>Magnaporthales</taxon>
        <taxon>Pyriculariaceae</taxon>
        <taxon>Pyricularia</taxon>
    </lineage>
</organism>
<accession>A0AA97P572</accession>
<name>A0AA97P572_PYRO3</name>
<proteinExistence type="predicted"/>